<dbReference type="EMBL" id="JACEIK010008965">
    <property type="protein sequence ID" value="MCE3051819.1"/>
    <property type="molecule type" value="Genomic_DNA"/>
</dbReference>
<feature type="non-terminal residue" evidence="1">
    <location>
        <position position="1"/>
    </location>
</feature>
<dbReference type="Proteomes" id="UP000823775">
    <property type="component" value="Unassembled WGS sequence"/>
</dbReference>
<proteinExistence type="predicted"/>
<sequence length="88" mass="9244">PRRSSKKRKADLEDESDAFTMMGLIAEVGTSSSVATVDPKGLQGAAISLSQAHGSLIFIEKFSKYSFITGGKDKETGDLGDSNSEASS</sequence>
<evidence type="ECO:0000313" key="2">
    <source>
        <dbReference type="Proteomes" id="UP000823775"/>
    </source>
</evidence>
<protein>
    <submittedName>
        <fullName evidence="1">Uncharacterized protein</fullName>
    </submittedName>
</protein>
<reference evidence="1 2" key="1">
    <citation type="journal article" date="2021" name="BMC Genomics">
        <title>Datura genome reveals duplications of psychoactive alkaloid biosynthetic genes and high mutation rate following tissue culture.</title>
        <authorList>
            <person name="Rajewski A."/>
            <person name="Carter-House D."/>
            <person name="Stajich J."/>
            <person name="Litt A."/>
        </authorList>
    </citation>
    <scope>NUCLEOTIDE SEQUENCE [LARGE SCALE GENOMIC DNA]</scope>
    <source>
        <strain evidence="1">AR-01</strain>
    </source>
</reference>
<name>A0ABS8WNW6_DATST</name>
<comment type="caution">
    <text evidence="1">The sequence shown here is derived from an EMBL/GenBank/DDBJ whole genome shotgun (WGS) entry which is preliminary data.</text>
</comment>
<gene>
    <name evidence="1" type="ORF">HAX54_050886</name>
</gene>
<keyword evidence="2" id="KW-1185">Reference proteome</keyword>
<accession>A0ABS8WNW6</accession>
<organism evidence="1 2">
    <name type="scientific">Datura stramonium</name>
    <name type="common">Jimsonweed</name>
    <name type="synonym">Common thornapple</name>
    <dbReference type="NCBI Taxonomy" id="4076"/>
    <lineage>
        <taxon>Eukaryota</taxon>
        <taxon>Viridiplantae</taxon>
        <taxon>Streptophyta</taxon>
        <taxon>Embryophyta</taxon>
        <taxon>Tracheophyta</taxon>
        <taxon>Spermatophyta</taxon>
        <taxon>Magnoliopsida</taxon>
        <taxon>eudicotyledons</taxon>
        <taxon>Gunneridae</taxon>
        <taxon>Pentapetalae</taxon>
        <taxon>asterids</taxon>
        <taxon>lamiids</taxon>
        <taxon>Solanales</taxon>
        <taxon>Solanaceae</taxon>
        <taxon>Solanoideae</taxon>
        <taxon>Datureae</taxon>
        <taxon>Datura</taxon>
    </lineage>
</organism>
<evidence type="ECO:0000313" key="1">
    <source>
        <dbReference type="EMBL" id="MCE3051819.1"/>
    </source>
</evidence>